<reference evidence="1" key="1">
    <citation type="journal article" date="2020" name="bioRxiv">
        <title>Chromosome-level reference genome of the European wasp spider Argiope bruennichi: a resource for studies on range expansion and evolutionary adaptation.</title>
        <authorList>
            <person name="Sheffer M.M."/>
            <person name="Hoppe A."/>
            <person name="Krehenwinkel H."/>
            <person name="Uhl G."/>
            <person name="Kuss A.W."/>
            <person name="Jensen L."/>
            <person name="Jensen C."/>
            <person name="Gillespie R.G."/>
            <person name="Hoff K.J."/>
            <person name="Prost S."/>
        </authorList>
    </citation>
    <scope>NUCLEOTIDE SEQUENCE</scope>
</reference>
<comment type="caution">
    <text evidence="1">The sequence shown here is derived from an EMBL/GenBank/DDBJ whole genome shotgun (WGS) entry which is preliminary data.</text>
</comment>
<organism evidence="1 2">
    <name type="scientific">Argiope bruennichi</name>
    <name type="common">Wasp spider</name>
    <name type="synonym">Aranea bruennichi</name>
    <dbReference type="NCBI Taxonomy" id="94029"/>
    <lineage>
        <taxon>Eukaryota</taxon>
        <taxon>Metazoa</taxon>
        <taxon>Ecdysozoa</taxon>
        <taxon>Arthropoda</taxon>
        <taxon>Chelicerata</taxon>
        <taxon>Arachnida</taxon>
        <taxon>Araneae</taxon>
        <taxon>Araneomorphae</taxon>
        <taxon>Entelegynae</taxon>
        <taxon>Araneoidea</taxon>
        <taxon>Araneidae</taxon>
        <taxon>Argiope</taxon>
    </lineage>
</organism>
<reference evidence="1" key="2">
    <citation type="submission" date="2020-06" db="EMBL/GenBank/DDBJ databases">
        <authorList>
            <person name="Sheffer M."/>
        </authorList>
    </citation>
    <scope>NUCLEOTIDE SEQUENCE</scope>
</reference>
<evidence type="ECO:0000313" key="1">
    <source>
        <dbReference type="EMBL" id="KAF8788960.1"/>
    </source>
</evidence>
<sequence>MLNIDPHLFQPKVIRLQTTENIGLPGHHIVRTTRFSNSQVMTGATTQVHIEANNNILAAHEDILKL</sequence>
<gene>
    <name evidence="1" type="ORF">HNY73_006945</name>
</gene>
<dbReference type="EMBL" id="JABXBU010000012">
    <property type="protein sequence ID" value="KAF8788960.1"/>
    <property type="molecule type" value="Genomic_DNA"/>
</dbReference>
<name>A0A8T0FI00_ARGBR</name>
<protein>
    <submittedName>
        <fullName evidence="1">Uncharacterized protein</fullName>
    </submittedName>
</protein>
<keyword evidence="2" id="KW-1185">Reference proteome</keyword>
<evidence type="ECO:0000313" key="2">
    <source>
        <dbReference type="Proteomes" id="UP000807504"/>
    </source>
</evidence>
<dbReference type="AlphaFoldDB" id="A0A8T0FI00"/>
<proteinExistence type="predicted"/>
<accession>A0A8T0FI00</accession>
<dbReference type="Proteomes" id="UP000807504">
    <property type="component" value="Unassembled WGS sequence"/>
</dbReference>